<evidence type="ECO:0000313" key="2">
    <source>
        <dbReference type="Proteomes" id="UP000193553"/>
    </source>
</evidence>
<organism evidence="1 2">
    <name type="scientific">Bradyrhizobium canariense</name>
    <dbReference type="NCBI Taxonomy" id="255045"/>
    <lineage>
        <taxon>Bacteria</taxon>
        <taxon>Pseudomonadati</taxon>
        <taxon>Pseudomonadota</taxon>
        <taxon>Alphaproteobacteria</taxon>
        <taxon>Hyphomicrobiales</taxon>
        <taxon>Nitrobacteraceae</taxon>
        <taxon>Bradyrhizobium</taxon>
    </lineage>
</organism>
<dbReference type="Proteomes" id="UP000193553">
    <property type="component" value="Unassembled WGS sequence"/>
</dbReference>
<gene>
    <name evidence="1" type="ORF">BSZ18_31030</name>
</gene>
<accession>A0A1X3GJQ0</accession>
<dbReference type="OrthoDB" id="8256159at2"/>
<evidence type="ECO:0008006" key="3">
    <source>
        <dbReference type="Google" id="ProtNLM"/>
    </source>
</evidence>
<dbReference type="EMBL" id="NAFI01000186">
    <property type="protein sequence ID" value="OSJ03742.1"/>
    <property type="molecule type" value="Genomic_DNA"/>
</dbReference>
<evidence type="ECO:0000313" key="1">
    <source>
        <dbReference type="EMBL" id="OSJ03742.1"/>
    </source>
</evidence>
<dbReference type="Gene3D" id="3.30.930.30">
    <property type="match status" value="1"/>
</dbReference>
<name>A0A1X3GJQ0_9BRAD</name>
<comment type="caution">
    <text evidence="1">The sequence shown here is derived from an EMBL/GenBank/DDBJ whole genome shotgun (WGS) entry which is preliminary data.</text>
</comment>
<proteinExistence type="predicted"/>
<reference evidence="1 2" key="1">
    <citation type="submission" date="2017-03" db="EMBL/GenBank/DDBJ databases">
        <title>Whole genome sequences of fourteen strains of Bradyrhizobium canariense and one strain of Bradyrhizobium japonicum isolated from Lupinus (Papilionoideae: Genisteae) species in Algeria.</title>
        <authorList>
            <person name="Crovadore J."/>
            <person name="Chekireb D."/>
            <person name="Brachmann A."/>
            <person name="Chablais R."/>
            <person name="Cochard B."/>
            <person name="Lefort F."/>
        </authorList>
    </citation>
    <scope>NUCLEOTIDE SEQUENCE [LARGE SCALE GENOMIC DNA]</scope>
    <source>
        <strain evidence="1 2">UBMA195</strain>
    </source>
</reference>
<protein>
    <recommendedName>
        <fullName evidence="3">MobA/MobL protein domain-containing protein</fullName>
    </recommendedName>
</protein>
<dbReference type="RefSeq" id="WP_085359195.1">
    <property type="nucleotide sequence ID" value="NZ_NAFD01000193.1"/>
</dbReference>
<sequence>MAITFARLVTRHLTQRSGAVRNLAYTARTAIYDPRLDTVFDYACLQGDLACHGIILPEGYPPRFAELDALAAALDLAEWAKVRTPLEQRTRPPQVGLALVVALPPSDELWLHEAAELFQRIATEPSGSRTVPIHWAIHNADINCHGHAYYGLRVFDAEGRPGHRVRNFIARLRPSRFGTEVVEGVDWPSLVWETQQAYFEELGLELVVDPIAPAPGLHLSPVVYANGTIHNERTREQVLRARQQAHTANVAAIEGSPAELIEILLRGRSSLRVSELERLSAKFFDHPAERASKVERVLGDDEIVTMAENGAEKPRYLTTRRIHVLLTNAAQLIDDPGQQQISTITARDSASLVERLARHYFTGNYPSHPLILGHALSDCEGTALALAACEPFVGTIDMAVTGSDSLLATGRRRDLAFRPGRPVIVPHSERIDDQRLAQLLLEAKKHDVQLIFGHDQCRRHGIVARRLAAYAADRATPNSERYGRNDIERLLRAGLVSLAITAMADHGLLKFDDGLSREVDNPMCVVACQSRRRMRDLAAVIREQRVRSKISEPPEQLTTLRGTLSLSVGEWIVTTEACNAPALPAGQFARLVAVDRSASVISVIHDGEIKKIDLDKFAAIRSASTLAIREARGLPPNMRLVVELTKHRHIWSSLLLVARHAHAELYVDPVLATSARKLAEIAGRSLPGALPHEREMKPDSNAEIGKILLALQSNDPVETELFPKAPVTAPAPPRPIHMEESIRGMIASNSEGYRLLHNHVGNHNPAREANAARILGLSNSNLLKSLVRFLADLELERPSDELDDLDLPVELSELDPMRWTYGDIENARYELYTMAIPGSAWGLKPPLPPQNMTPVNSADT</sequence>
<dbReference type="AlphaFoldDB" id="A0A1X3GJQ0"/>